<dbReference type="CDD" id="cd00202">
    <property type="entry name" value="ZnF_GATA"/>
    <property type="match status" value="1"/>
</dbReference>
<dbReference type="Gene3D" id="3.30.50.10">
    <property type="entry name" value="Erythroid Transcription Factor GATA-1, subunit A"/>
    <property type="match status" value="1"/>
</dbReference>
<keyword evidence="3 9" id="KW-0863">Zinc-finger</keyword>
<feature type="compositionally biased region" description="Polar residues" evidence="10">
    <location>
        <begin position="65"/>
        <end position="76"/>
    </location>
</feature>
<keyword evidence="5" id="KW-0805">Transcription regulation</keyword>
<keyword evidence="2" id="KW-0479">Metal-binding</keyword>
<evidence type="ECO:0000256" key="6">
    <source>
        <dbReference type="ARBA" id="ARBA00023125"/>
    </source>
</evidence>
<evidence type="ECO:0000256" key="1">
    <source>
        <dbReference type="ARBA" id="ARBA00005694"/>
    </source>
</evidence>
<feature type="region of interest" description="Disordered" evidence="10">
    <location>
        <begin position="60"/>
        <end position="89"/>
    </location>
</feature>
<evidence type="ECO:0000313" key="13">
    <source>
        <dbReference type="Proteomes" id="UP001172457"/>
    </source>
</evidence>
<evidence type="ECO:0000256" key="5">
    <source>
        <dbReference type="ARBA" id="ARBA00023015"/>
    </source>
</evidence>
<protein>
    <recommendedName>
        <fullName evidence="11">GATA-type domain-containing protein</fullName>
    </recommendedName>
</protein>
<keyword evidence="13" id="KW-1185">Reference proteome</keyword>
<reference evidence="12" key="1">
    <citation type="submission" date="2023-03" db="EMBL/GenBank/DDBJ databases">
        <title>Chromosome-scale reference genome and RAD-based genetic map of yellow starthistle (Centaurea solstitialis) reveal putative structural variation and QTLs associated with invader traits.</title>
        <authorList>
            <person name="Reatini B."/>
            <person name="Cang F.A."/>
            <person name="Jiang Q."/>
            <person name="Mckibben M.T.W."/>
            <person name="Barker M.S."/>
            <person name="Rieseberg L.H."/>
            <person name="Dlugosch K.M."/>
        </authorList>
    </citation>
    <scope>NUCLEOTIDE SEQUENCE</scope>
    <source>
        <strain evidence="12">CAN-66</strain>
        <tissue evidence="12">Leaf</tissue>
    </source>
</reference>
<dbReference type="PANTHER" id="PTHR45658">
    <property type="entry name" value="GATA TRANSCRIPTION FACTOR"/>
    <property type="match status" value="1"/>
</dbReference>
<evidence type="ECO:0000256" key="3">
    <source>
        <dbReference type="ARBA" id="ARBA00022771"/>
    </source>
</evidence>
<dbReference type="PROSITE" id="PS50114">
    <property type="entry name" value="GATA_ZN_FINGER_2"/>
    <property type="match status" value="1"/>
</dbReference>
<proteinExistence type="inferred from homology"/>
<evidence type="ECO:0000256" key="10">
    <source>
        <dbReference type="SAM" id="MobiDB-lite"/>
    </source>
</evidence>
<dbReference type="InterPro" id="IPR051140">
    <property type="entry name" value="GATA_TF"/>
</dbReference>
<dbReference type="InterPro" id="IPR013088">
    <property type="entry name" value="Znf_NHR/GATA"/>
</dbReference>
<keyword evidence="7" id="KW-0010">Activator</keyword>
<comment type="caution">
    <text evidence="12">The sequence shown here is derived from an EMBL/GenBank/DDBJ whole genome shotgun (WGS) entry which is preliminary data.</text>
</comment>
<dbReference type="PANTHER" id="PTHR45658:SF143">
    <property type="entry name" value="GATA-TYPE DOMAIN-CONTAINING PROTEIN"/>
    <property type="match status" value="1"/>
</dbReference>
<organism evidence="12 13">
    <name type="scientific">Centaurea solstitialis</name>
    <name type="common">yellow star-thistle</name>
    <dbReference type="NCBI Taxonomy" id="347529"/>
    <lineage>
        <taxon>Eukaryota</taxon>
        <taxon>Viridiplantae</taxon>
        <taxon>Streptophyta</taxon>
        <taxon>Embryophyta</taxon>
        <taxon>Tracheophyta</taxon>
        <taxon>Spermatophyta</taxon>
        <taxon>Magnoliopsida</taxon>
        <taxon>eudicotyledons</taxon>
        <taxon>Gunneridae</taxon>
        <taxon>Pentapetalae</taxon>
        <taxon>asterids</taxon>
        <taxon>campanulids</taxon>
        <taxon>Asterales</taxon>
        <taxon>Asteraceae</taxon>
        <taxon>Carduoideae</taxon>
        <taxon>Cardueae</taxon>
        <taxon>Centaureinae</taxon>
        <taxon>Centaurea</taxon>
    </lineage>
</organism>
<dbReference type="FunFam" id="3.30.50.10:FF:000018">
    <property type="entry name" value="GATA transcription factor"/>
    <property type="match status" value="1"/>
</dbReference>
<evidence type="ECO:0000256" key="2">
    <source>
        <dbReference type="ARBA" id="ARBA00022723"/>
    </source>
</evidence>
<dbReference type="PROSITE" id="PS00344">
    <property type="entry name" value="GATA_ZN_FINGER_1"/>
    <property type="match status" value="1"/>
</dbReference>
<dbReference type="GO" id="GO:0043565">
    <property type="term" value="F:sequence-specific DNA binding"/>
    <property type="evidence" value="ECO:0007669"/>
    <property type="project" value="InterPro"/>
</dbReference>
<dbReference type="Pfam" id="PF00320">
    <property type="entry name" value="GATA"/>
    <property type="match status" value="1"/>
</dbReference>
<feature type="domain" description="GATA-type" evidence="11">
    <location>
        <begin position="142"/>
        <end position="178"/>
    </location>
</feature>
<dbReference type="GO" id="GO:0005634">
    <property type="term" value="C:nucleus"/>
    <property type="evidence" value="ECO:0007669"/>
    <property type="project" value="TreeGrafter"/>
</dbReference>
<name>A0AA38WBY2_9ASTR</name>
<feature type="compositionally biased region" description="Low complexity" evidence="10">
    <location>
        <begin position="129"/>
        <end position="139"/>
    </location>
</feature>
<evidence type="ECO:0000256" key="8">
    <source>
        <dbReference type="ARBA" id="ARBA00023163"/>
    </source>
</evidence>
<sequence>MDFISASSGQLPTNYQPPEQQHRLCSLDDLLSGHSMEDVNMEWLSIFVEDCLSSSGNCMLPTEKPQGTTFNAQGTTNPSPNPPPPMKETHSMLKLVVPSKARSKRKRSPTSWSQQYLELSNKKCTTPNSSSCSGQEEGSSGQGQGRKCTHCLSQRTPQWRAGPQGPKTLCNACGVRYKSGRLLPEYRPAKSPTFVTHKHSNSHKKVLEMRMTILPSSSANSSS</sequence>
<evidence type="ECO:0000256" key="4">
    <source>
        <dbReference type="ARBA" id="ARBA00022833"/>
    </source>
</evidence>
<evidence type="ECO:0000313" key="12">
    <source>
        <dbReference type="EMBL" id="KAJ9554837.1"/>
    </source>
</evidence>
<keyword evidence="6" id="KW-0238">DNA-binding</keyword>
<gene>
    <name evidence="12" type="ORF">OSB04_009451</name>
</gene>
<feature type="region of interest" description="Disordered" evidence="10">
    <location>
        <begin position="122"/>
        <end position="148"/>
    </location>
</feature>
<dbReference type="GO" id="GO:0030154">
    <property type="term" value="P:cell differentiation"/>
    <property type="evidence" value="ECO:0007669"/>
    <property type="project" value="TreeGrafter"/>
</dbReference>
<evidence type="ECO:0000256" key="9">
    <source>
        <dbReference type="PROSITE-ProRule" id="PRU00094"/>
    </source>
</evidence>
<dbReference type="AlphaFoldDB" id="A0AA38WBY2"/>
<dbReference type="InterPro" id="IPR000679">
    <property type="entry name" value="Znf_GATA"/>
</dbReference>
<evidence type="ECO:0000259" key="11">
    <source>
        <dbReference type="PROSITE" id="PS50114"/>
    </source>
</evidence>
<dbReference type="GO" id="GO:0006355">
    <property type="term" value="P:regulation of DNA-templated transcription"/>
    <property type="evidence" value="ECO:0007669"/>
    <property type="project" value="InterPro"/>
</dbReference>
<accession>A0AA38WBY2</accession>
<keyword evidence="4" id="KW-0862">Zinc</keyword>
<dbReference type="GO" id="GO:0008270">
    <property type="term" value="F:zinc ion binding"/>
    <property type="evidence" value="ECO:0007669"/>
    <property type="project" value="UniProtKB-KW"/>
</dbReference>
<dbReference type="EMBL" id="JARYMX010000003">
    <property type="protein sequence ID" value="KAJ9554837.1"/>
    <property type="molecule type" value="Genomic_DNA"/>
</dbReference>
<comment type="similarity">
    <text evidence="1">Belongs to the type IV zinc-finger family. Class A subfamily.</text>
</comment>
<dbReference type="SMART" id="SM00401">
    <property type="entry name" value="ZnF_GATA"/>
    <property type="match status" value="1"/>
</dbReference>
<evidence type="ECO:0000256" key="7">
    <source>
        <dbReference type="ARBA" id="ARBA00023159"/>
    </source>
</evidence>
<keyword evidence="8" id="KW-0804">Transcription</keyword>
<dbReference type="Proteomes" id="UP001172457">
    <property type="component" value="Chromosome 3"/>
</dbReference>
<dbReference type="SUPFAM" id="SSF57716">
    <property type="entry name" value="Glucocorticoid receptor-like (DNA-binding domain)"/>
    <property type="match status" value="1"/>
</dbReference>